<evidence type="ECO:0000313" key="3">
    <source>
        <dbReference type="Proteomes" id="UP000076842"/>
    </source>
</evidence>
<evidence type="ECO:0000256" key="1">
    <source>
        <dbReference type="SAM" id="MobiDB-lite"/>
    </source>
</evidence>
<dbReference type="EMBL" id="KV424093">
    <property type="protein sequence ID" value="KZT51758.1"/>
    <property type="molecule type" value="Genomic_DNA"/>
</dbReference>
<protein>
    <submittedName>
        <fullName evidence="2">Uncharacterized protein</fullName>
    </submittedName>
</protein>
<dbReference type="OrthoDB" id="3045711at2759"/>
<evidence type="ECO:0000313" key="2">
    <source>
        <dbReference type="EMBL" id="KZT51758.1"/>
    </source>
</evidence>
<dbReference type="Proteomes" id="UP000076842">
    <property type="component" value="Unassembled WGS sequence"/>
</dbReference>
<feature type="compositionally biased region" description="Low complexity" evidence="1">
    <location>
        <begin position="49"/>
        <end position="72"/>
    </location>
</feature>
<feature type="compositionally biased region" description="Basic residues" evidence="1">
    <location>
        <begin position="274"/>
        <end position="289"/>
    </location>
</feature>
<proteinExistence type="predicted"/>
<dbReference type="InParanoid" id="A0A165CZP3"/>
<organism evidence="2 3">
    <name type="scientific">Calocera cornea HHB12733</name>
    <dbReference type="NCBI Taxonomy" id="1353952"/>
    <lineage>
        <taxon>Eukaryota</taxon>
        <taxon>Fungi</taxon>
        <taxon>Dikarya</taxon>
        <taxon>Basidiomycota</taxon>
        <taxon>Agaricomycotina</taxon>
        <taxon>Dacrymycetes</taxon>
        <taxon>Dacrymycetales</taxon>
        <taxon>Dacrymycetaceae</taxon>
        <taxon>Calocera</taxon>
    </lineage>
</organism>
<sequence>MLPSSLFPSTDFFQALEGLEEPQRSIEKARVLRWLTETRSAFPDAATLTQQTTSTQSSGYLPALPSSASEPAPISSVDTTFEIAAEASPAQPNIGDLHRRLKAVEAAVVHPPAKRRKRKTKIQAGAESSLLPAPSSTFGINPARLERHHLDETELSIKRFLQGQIRSQLYAAMQYKVGDRMPCHGYGSKPDDPNLLWPDFSQNINGPCNRLLQMRATMMVLEDAKNHPENIPEEYREKWLNSAVLLELARISWPHLKAVWNSQRLEASDGGADKRKKASAGRRGERRRTRAAQMRKALKDFCLERHLDPLIVTPELVHDEWVGEEWSCDEEDGTKSSKWRESLYATGKITADERDEDDALFAVLEIKRPEWMDLEVCVDLVSVYPW</sequence>
<gene>
    <name evidence="2" type="ORF">CALCODRAFT_487686</name>
</gene>
<reference evidence="2 3" key="1">
    <citation type="journal article" date="2016" name="Mol. Biol. Evol.">
        <title>Comparative Genomics of Early-Diverging Mushroom-Forming Fungi Provides Insights into the Origins of Lignocellulose Decay Capabilities.</title>
        <authorList>
            <person name="Nagy L.G."/>
            <person name="Riley R."/>
            <person name="Tritt A."/>
            <person name="Adam C."/>
            <person name="Daum C."/>
            <person name="Floudas D."/>
            <person name="Sun H."/>
            <person name="Yadav J.S."/>
            <person name="Pangilinan J."/>
            <person name="Larsson K.H."/>
            <person name="Matsuura K."/>
            <person name="Barry K."/>
            <person name="Labutti K."/>
            <person name="Kuo R."/>
            <person name="Ohm R.A."/>
            <person name="Bhattacharya S.S."/>
            <person name="Shirouzu T."/>
            <person name="Yoshinaga Y."/>
            <person name="Martin F.M."/>
            <person name="Grigoriev I.V."/>
            <person name="Hibbett D.S."/>
        </authorList>
    </citation>
    <scope>NUCLEOTIDE SEQUENCE [LARGE SCALE GENOMIC DNA]</scope>
    <source>
        <strain evidence="2 3">HHB12733</strain>
    </source>
</reference>
<name>A0A165CZP3_9BASI</name>
<feature type="region of interest" description="Disordered" evidence="1">
    <location>
        <begin position="45"/>
        <end position="72"/>
    </location>
</feature>
<dbReference type="AlphaFoldDB" id="A0A165CZP3"/>
<feature type="region of interest" description="Disordered" evidence="1">
    <location>
        <begin position="267"/>
        <end position="289"/>
    </location>
</feature>
<keyword evidence="3" id="KW-1185">Reference proteome</keyword>
<accession>A0A165CZP3</accession>